<keyword evidence="1" id="KW-0813">Transport</keyword>
<evidence type="ECO:0000259" key="2">
    <source>
        <dbReference type="Pfam" id="PF00005"/>
    </source>
</evidence>
<organism evidence="3 4">
    <name type="scientific">Syntrophomonas wolfei</name>
    <dbReference type="NCBI Taxonomy" id="863"/>
    <lineage>
        <taxon>Bacteria</taxon>
        <taxon>Bacillati</taxon>
        <taxon>Bacillota</taxon>
        <taxon>Clostridia</taxon>
        <taxon>Eubacteriales</taxon>
        <taxon>Syntrophomonadaceae</taxon>
        <taxon>Syntrophomonas</taxon>
    </lineage>
</organism>
<dbReference type="Gene3D" id="3.40.50.300">
    <property type="entry name" value="P-loop containing nucleotide triphosphate hydrolases"/>
    <property type="match status" value="1"/>
</dbReference>
<evidence type="ECO:0000313" key="4">
    <source>
        <dbReference type="Proteomes" id="UP000263273"/>
    </source>
</evidence>
<dbReference type="PANTHER" id="PTHR42781">
    <property type="entry name" value="SPERMIDINE/PUTRESCINE IMPORT ATP-BINDING PROTEIN POTA"/>
    <property type="match status" value="1"/>
</dbReference>
<feature type="domain" description="ABC transporter" evidence="2">
    <location>
        <begin position="1"/>
        <end position="67"/>
    </location>
</feature>
<dbReference type="AlphaFoldDB" id="A0A354YYC7"/>
<dbReference type="InterPro" id="IPR003439">
    <property type="entry name" value="ABC_transporter-like_ATP-bd"/>
</dbReference>
<dbReference type="Pfam" id="PF00005">
    <property type="entry name" value="ABC_tran"/>
    <property type="match status" value="1"/>
</dbReference>
<dbReference type="Proteomes" id="UP000263273">
    <property type="component" value="Unassembled WGS sequence"/>
</dbReference>
<dbReference type="SUPFAM" id="SSF52540">
    <property type="entry name" value="P-loop containing nucleoside triphosphate hydrolases"/>
    <property type="match status" value="1"/>
</dbReference>
<reference evidence="3 4" key="1">
    <citation type="journal article" date="2018" name="Nat. Biotechnol.">
        <title>A standardized bacterial taxonomy based on genome phylogeny substantially revises the tree of life.</title>
        <authorList>
            <person name="Parks D.H."/>
            <person name="Chuvochina M."/>
            <person name="Waite D.W."/>
            <person name="Rinke C."/>
            <person name="Skarshewski A."/>
            <person name="Chaumeil P.A."/>
            <person name="Hugenholtz P."/>
        </authorList>
    </citation>
    <scope>NUCLEOTIDE SEQUENCE [LARGE SCALE GENOMIC DNA]</scope>
    <source>
        <strain evidence="3">UBA10948</strain>
    </source>
</reference>
<dbReference type="InterPro" id="IPR027417">
    <property type="entry name" value="P-loop_NTPase"/>
</dbReference>
<dbReference type="GO" id="GO:0005524">
    <property type="term" value="F:ATP binding"/>
    <property type="evidence" value="ECO:0007669"/>
    <property type="project" value="UniProtKB-KW"/>
</dbReference>
<dbReference type="InterPro" id="IPR050093">
    <property type="entry name" value="ABC_SmlMolc_Importer"/>
</dbReference>
<accession>A0A354YYC7</accession>
<sequence>PSGCGKTTTLNLIGGFLQPGRGEIRIEGRDITHLPPEKRPVSTVFQSYALFPHLNVLENVAYGIRFYRKEKK</sequence>
<evidence type="ECO:0000313" key="3">
    <source>
        <dbReference type="EMBL" id="HBK53232.1"/>
    </source>
</evidence>
<comment type="caution">
    <text evidence="3">The sequence shown here is derived from an EMBL/GenBank/DDBJ whole genome shotgun (WGS) entry which is preliminary data.</text>
</comment>
<keyword evidence="3" id="KW-0067">ATP-binding</keyword>
<dbReference type="PANTHER" id="PTHR42781:SF4">
    <property type="entry name" value="SPERMIDINE_PUTRESCINE IMPORT ATP-BINDING PROTEIN POTA"/>
    <property type="match status" value="1"/>
</dbReference>
<gene>
    <name evidence="3" type="ORF">DDZ44_04770</name>
</gene>
<feature type="non-terminal residue" evidence="3">
    <location>
        <position position="72"/>
    </location>
</feature>
<dbReference type="EMBL" id="DNZF01000104">
    <property type="protein sequence ID" value="HBK53232.1"/>
    <property type="molecule type" value="Genomic_DNA"/>
</dbReference>
<proteinExistence type="predicted"/>
<name>A0A354YYC7_9FIRM</name>
<keyword evidence="3" id="KW-0547">Nucleotide-binding</keyword>
<protein>
    <submittedName>
        <fullName evidence="3">ABC transporter ATP-binding protein</fullName>
    </submittedName>
</protein>
<feature type="non-terminal residue" evidence="3">
    <location>
        <position position="1"/>
    </location>
</feature>
<dbReference type="GO" id="GO:0016887">
    <property type="term" value="F:ATP hydrolysis activity"/>
    <property type="evidence" value="ECO:0007669"/>
    <property type="project" value="InterPro"/>
</dbReference>
<evidence type="ECO:0000256" key="1">
    <source>
        <dbReference type="ARBA" id="ARBA00022448"/>
    </source>
</evidence>